<sequence>MDAAHLTGLLEHLDIRGEDALECAGLLASKPSPGVSDAITAMEHRLGTFPSEGIPTAGQTEAEWIEAFLRFAPTVHEYHLGLGINAATSWASLADLGLQLRVNRRVHGRFGLDTWGWMTLHMAGNMFRLGRLQFHLVRSNGSESPSPSTAASGWELGVHIPEDGSLSPGVVDQAFAEARTFFAQHFPDKPVTEATCDSWMLDPYLAEHLSAGNIASFARRFTVSHCTDAPADAVYFTFRQRGLEGLEALPRKTSLQRVVLERIDDGGNWQLGHGRLAL</sequence>
<gene>
    <name evidence="3" type="ORF">NL394_12010</name>
</gene>
<evidence type="ECO:0000313" key="4">
    <source>
        <dbReference type="Proteomes" id="UP001163293"/>
    </source>
</evidence>
<keyword evidence="3" id="KW-0012">Acyltransferase</keyword>
<dbReference type="Pfam" id="PF18082">
    <property type="entry name" value="NAT_N"/>
    <property type="match status" value="1"/>
</dbReference>
<organism evidence="3 4">
    <name type="scientific">Paenarthrobacter ureafaciens</name>
    <dbReference type="NCBI Taxonomy" id="37931"/>
    <lineage>
        <taxon>Bacteria</taxon>
        <taxon>Bacillati</taxon>
        <taxon>Actinomycetota</taxon>
        <taxon>Actinomycetes</taxon>
        <taxon>Micrococcales</taxon>
        <taxon>Micrococcaceae</taxon>
        <taxon>Paenarthrobacter</taxon>
    </lineage>
</organism>
<evidence type="ECO:0000259" key="2">
    <source>
        <dbReference type="Pfam" id="PF18164"/>
    </source>
</evidence>
<name>A0AAX3EDU4_PAEUR</name>
<feature type="domain" description="N-acyltransferase N-terminal" evidence="1">
    <location>
        <begin position="5"/>
        <end position="124"/>
    </location>
</feature>
<dbReference type="RefSeq" id="WP_069696370.1">
    <property type="nucleotide sequence ID" value="NZ_CP014574.1"/>
</dbReference>
<dbReference type="InterPro" id="IPR041644">
    <property type="entry name" value="GNAT_C"/>
</dbReference>
<keyword evidence="3" id="KW-0808">Transferase</keyword>
<dbReference type="EMBL" id="CP101185">
    <property type="protein sequence ID" value="UYV95818.1"/>
    <property type="molecule type" value="Genomic_DNA"/>
</dbReference>
<proteinExistence type="predicted"/>
<dbReference type="Gene3D" id="3.40.630.120">
    <property type="match status" value="1"/>
</dbReference>
<keyword evidence="4" id="KW-1185">Reference proteome</keyword>
<dbReference type="AlphaFoldDB" id="A0AAX3EDU4"/>
<protein>
    <submittedName>
        <fullName evidence="3">Acyltransferase domain-containing protein</fullName>
    </submittedName>
</protein>
<evidence type="ECO:0000313" key="3">
    <source>
        <dbReference type="EMBL" id="UYV95818.1"/>
    </source>
</evidence>
<accession>A0AAX3EDU4</accession>
<feature type="domain" description="GNAT-like C-terminal" evidence="2">
    <location>
        <begin position="126"/>
        <end position="276"/>
    </location>
</feature>
<dbReference type="GO" id="GO:0016746">
    <property type="term" value="F:acyltransferase activity"/>
    <property type="evidence" value="ECO:0007669"/>
    <property type="project" value="UniProtKB-KW"/>
</dbReference>
<dbReference type="InterPro" id="IPR041273">
    <property type="entry name" value="NAT_N"/>
</dbReference>
<dbReference type="Proteomes" id="UP001163293">
    <property type="component" value="Chromosome"/>
</dbReference>
<dbReference type="GeneID" id="79884633"/>
<reference evidence="3" key="1">
    <citation type="submission" date="2022-07" db="EMBL/GenBank/DDBJ databases">
        <authorList>
            <person name="Wu T."/>
        </authorList>
    </citation>
    <scope>NUCLEOTIDE SEQUENCE</scope>
    <source>
        <strain evidence="3">SD-1</strain>
    </source>
</reference>
<evidence type="ECO:0000259" key="1">
    <source>
        <dbReference type="Pfam" id="PF18082"/>
    </source>
</evidence>
<dbReference type="Pfam" id="PF18164">
    <property type="entry name" value="GNAT_C"/>
    <property type="match status" value="1"/>
</dbReference>